<dbReference type="Proteomes" id="UP000021816">
    <property type="component" value="Unassembled WGS sequence"/>
</dbReference>
<evidence type="ECO:0000313" key="1">
    <source>
        <dbReference type="EMBL" id="EXI81275.1"/>
    </source>
</evidence>
<organism evidence="1 2">
    <name type="scientific">Candidatus Accumulibacter appositus</name>
    <dbReference type="NCBI Taxonomy" id="1454003"/>
    <lineage>
        <taxon>Bacteria</taxon>
        <taxon>Pseudomonadati</taxon>
        <taxon>Pseudomonadota</taxon>
        <taxon>Betaproteobacteria</taxon>
        <taxon>Candidatus Accumulibacter</taxon>
    </lineage>
</organism>
<name>A0A011PWP1_9PROT</name>
<proteinExistence type="predicted"/>
<dbReference type="STRING" id="1454003.AW10_01289"/>
<sequence>MFRLEVLPARYGDCIWIEYGTDPVRRILIDGGAPGVYKRTLKPRLKRLPDEERSFELLVVTHVDHDHICGIIELALDERLPFKAKDVWFNGFRHIPDKPLDVLAGKHGEQLTELILRNGRSWNVHGFGKQAVVVPREGPLPRIEFEGGLRLTLMSPTIPLLADLRKDWEHSCEDINITPEELEEARKEGRFETLAAASPGVAPGPQRPDVEQLLRESFEEDNSAANGSSIAFLLEYGSLRILLAGDAHPSTLVESIRRLGDDKLTLDACKLPHHGSRGSVSADLIKHLDCDAYIFSSNGDQFSHPHPEAVARVIKHGGDSPQLIFNYRTAETTIWDDDRLRDAYGYRTSYPDDNEKGVVLEWSLQG</sequence>
<dbReference type="EMBL" id="JEMX01000025">
    <property type="protein sequence ID" value="EXI81275.1"/>
    <property type="molecule type" value="Genomic_DNA"/>
</dbReference>
<evidence type="ECO:0000313" key="2">
    <source>
        <dbReference type="Proteomes" id="UP000021816"/>
    </source>
</evidence>
<dbReference type="PANTHER" id="PTHR30619">
    <property type="entry name" value="DNA INTERNALIZATION/COMPETENCE PROTEIN COMEC/REC2"/>
    <property type="match status" value="1"/>
</dbReference>
<comment type="caution">
    <text evidence="1">The sequence shown here is derived from an EMBL/GenBank/DDBJ whole genome shotgun (WGS) entry which is preliminary data.</text>
</comment>
<dbReference type="InterPro" id="IPR052159">
    <property type="entry name" value="Competence_DNA_uptake"/>
</dbReference>
<dbReference type="PANTHER" id="PTHR30619:SF1">
    <property type="entry name" value="RECOMBINATION PROTEIN 2"/>
    <property type="match status" value="1"/>
</dbReference>
<dbReference type="InterPro" id="IPR036866">
    <property type="entry name" value="RibonucZ/Hydroxyglut_hydro"/>
</dbReference>
<dbReference type="Gene3D" id="3.60.15.10">
    <property type="entry name" value="Ribonuclease Z/Hydroxyacylglutathione hydrolase-like"/>
    <property type="match status" value="1"/>
</dbReference>
<dbReference type="AlphaFoldDB" id="A0A011PWP1"/>
<gene>
    <name evidence="1" type="ORF">AW10_01289</name>
</gene>
<accession>A0A011PWP1</accession>
<reference evidence="1 2" key="1">
    <citation type="submission" date="2014-02" db="EMBL/GenBank/DDBJ databases">
        <title>Expanding our view of genomic diversity in Candidatus Accumulibacter clades.</title>
        <authorList>
            <person name="Skennerton C.T."/>
            <person name="Barr J.J."/>
            <person name="Slater F.R."/>
            <person name="Bond P.L."/>
            <person name="Tyson G.W."/>
        </authorList>
    </citation>
    <scope>NUCLEOTIDE SEQUENCE [LARGE SCALE GENOMIC DNA]</scope>
    <source>
        <strain evidence="2">BA-92</strain>
    </source>
</reference>
<dbReference type="SUPFAM" id="SSF56281">
    <property type="entry name" value="Metallo-hydrolase/oxidoreductase"/>
    <property type="match status" value="1"/>
</dbReference>
<protein>
    <submittedName>
        <fullName evidence="1">DNA internalization-related competence protein ComEC/Rec2</fullName>
    </submittedName>
</protein>
<dbReference type="PATRIC" id="fig|1454003.3.peg.1326"/>